<dbReference type="GO" id="GO:0043015">
    <property type="term" value="F:gamma-tubulin binding"/>
    <property type="evidence" value="ECO:0007669"/>
    <property type="project" value="TreeGrafter"/>
</dbReference>
<protein>
    <recommendedName>
        <fullName evidence="5">WASH1 WAHD domain-containing protein</fullName>
    </recommendedName>
</protein>
<dbReference type="EMBL" id="RWGY01000004">
    <property type="protein sequence ID" value="TVU45396.1"/>
    <property type="molecule type" value="Genomic_DNA"/>
</dbReference>
<dbReference type="InterPro" id="IPR021854">
    <property type="entry name" value="WASH1_WAHD"/>
</dbReference>
<gene>
    <name evidence="6" type="ORF">EJB05_04883</name>
</gene>
<dbReference type="Gramene" id="TVU45396">
    <property type="protein sequence ID" value="TVU45396"/>
    <property type="gene ID" value="EJB05_04883"/>
</dbReference>
<dbReference type="GO" id="GO:0003779">
    <property type="term" value="F:actin binding"/>
    <property type="evidence" value="ECO:0007669"/>
    <property type="project" value="UniProtKB-KW"/>
</dbReference>
<feature type="coiled-coil region" evidence="3">
    <location>
        <begin position="44"/>
        <end position="71"/>
    </location>
</feature>
<dbReference type="GO" id="GO:0006887">
    <property type="term" value="P:exocytosis"/>
    <property type="evidence" value="ECO:0007669"/>
    <property type="project" value="TreeGrafter"/>
</dbReference>
<dbReference type="Pfam" id="PF11945">
    <property type="entry name" value="WASH_WAHD"/>
    <property type="match status" value="1"/>
</dbReference>
<feature type="compositionally biased region" description="Basic and acidic residues" evidence="4">
    <location>
        <begin position="181"/>
        <end position="190"/>
    </location>
</feature>
<evidence type="ECO:0000259" key="5">
    <source>
        <dbReference type="Pfam" id="PF11945"/>
    </source>
</evidence>
<dbReference type="GO" id="GO:0032456">
    <property type="term" value="P:endocytic recycling"/>
    <property type="evidence" value="ECO:0007669"/>
    <property type="project" value="TreeGrafter"/>
</dbReference>
<evidence type="ECO:0000256" key="3">
    <source>
        <dbReference type="SAM" id="Coils"/>
    </source>
</evidence>
<keyword evidence="7" id="KW-1185">Reference proteome</keyword>
<sequence length="222" mass="24680">MLRVSEDGGRRREAHAAGYGDLGRALLDLQAAADQVFDAVSKRTAEEREKLSAISRRIKDAKAKIKALSKSEGQLTIVSPAQHPSSSTKYEDYRPLFGDKYDGPNFGLPIAEISVNGTFNREYGLEGTLELFQFFSEENCDYPSKVEDKPPKAKDVTYLENPMETAKISFYSSAAPENHLLSEYDMKNEELPPPPPSLQPKHPRTRKSDDARVVSDVNPTSS</sequence>
<feature type="non-terminal residue" evidence="6">
    <location>
        <position position="1"/>
    </location>
</feature>
<dbReference type="InterPro" id="IPR028290">
    <property type="entry name" value="WASH1"/>
</dbReference>
<dbReference type="OrthoDB" id="307871at2759"/>
<proteinExistence type="inferred from homology"/>
<keyword evidence="2" id="KW-0009">Actin-binding</keyword>
<evidence type="ECO:0000313" key="6">
    <source>
        <dbReference type="EMBL" id="TVU45396.1"/>
    </source>
</evidence>
<dbReference type="PANTHER" id="PTHR23331">
    <property type="entry name" value="CXYORF1"/>
    <property type="match status" value="1"/>
</dbReference>
<dbReference type="AlphaFoldDB" id="A0A5J9WBN9"/>
<reference evidence="6 7" key="1">
    <citation type="journal article" date="2019" name="Sci. Rep.">
        <title>A high-quality genome of Eragrostis curvula grass provides insights into Poaceae evolution and supports new strategies to enhance forage quality.</title>
        <authorList>
            <person name="Carballo J."/>
            <person name="Santos B.A.C.M."/>
            <person name="Zappacosta D."/>
            <person name="Garbus I."/>
            <person name="Selva J.P."/>
            <person name="Gallo C.A."/>
            <person name="Diaz A."/>
            <person name="Albertini E."/>
            <person name="Caccamo M."/>
            <person name="Echenique V."/>
        </authorList>
    </citation>
    <scope>NUCLEOTIDE SEQUENCE [LARGE SCALE GENOMIC DNA]</scope>
    <source>
        <strain evidence="7">cv. Victoria</strain>
        <tissue evidence="6">Leaf</tissue>
    </source>
</reference>
<organism evidence="6 7">
    <name type="scientific">Eragrostis curvula</name>
    <name type="common">weeping love grass</name>
    <dbReference type="NCBI Taxonomy" id="38414"/>
    <lineage>
        <taxon>Eukaryota</taxon>
        <taxon>Viridiplantae</taxon>
        <taxon>Streptophyta</taxon>
        <taxon>Embryophyta</taxon>
        <taxon>Tracheophyta</taxon>
        <taxon>Spermatophyta</taxon>
        <taxon>Magnoliopsida</taxon>
        <taxon>Liliopsida</taxon>
        <taxon>Poales</taxon>
        <taxon>Poaceae</taxon>
        <taxon>PACMAD clade</taxon>
        <taxon>Chloridoideae</taxon>
        <taxon>Eragrostideae</taxon>
        <taxon>Eragrostidinae</taxon>
        <taxon>Eragrostis</taxon>
    </lineage>
</organism>
<dbReference type="Proteomes" id="UP000324897">
    <property type="component" value="Chromosome 5"/>
</dbReference>
<dbReference type="PANTHER" id="PTHR23331:SF1">
    <property type="entry name" value="WASH COMPLEX SUBUNIT 1"/>
    <property type="match status" value="1"/>
</dbReference>
<accession>A0A5J9WBN9</accession>
<dbReference type="GO" id="GO:0043014">
    <property type="term" value="F:alpha-tubulin binding"/>
    <property type="evidence" value="ECO:0007669"/>
    <property type="project" value="InterPro"/>
</dbReference>
<feature type="domain" description="WASH1 WAHD" evidence="5">
    <location>
        <begin position="25"/>
        <end position="98"/>
    </location>
</feature>
<evidence type="ECO:0000256" key="1">
    <source>
        <dbReference type="ARBA" id="ARBA00005602"/>
    </source>
</evidence>
<comment type="similarity">
    <text evidence="1">Belongs to the WASH1 family.</text>
</comment>
<evidence type="ECO:0000313" key="7">
    <source>
        <dbReference type="Proteomes" id="UP000324897"/>
    </source>
</evidence>
<evidence type="ECO:0000256" key="2">
    <source>
        <dbReference type="ARBA" id="ARBA00023203"/>
    </source>
</evidence>
<dbReference type="GO" id="GO:0034314">
    <property type="term" value="P:Arp2/3 complex-mediated actin nucleation"/>
    <property type="evidence" value="ECO:0007669"/>
    <property type="project" value="InterPro"/>
</dbReference>
<comment type="caution">
    <text evidence="6">The sequence shown here is derived from an EMBL/GenBank/DDBJ whole genome shotgun (WGS) entry which is preliminary data.</text>
</comment>
<name>A0A5J9WBN9_9POAL</name>
<keyword evidence="3" id="KW-0175">Coiled coil</keyword>
<evidence type="ECO:0000256" key="4">
    <source>
        <dbReference type="SAM" id="MobiDB-lite"/>
    </source>
</evidence>
<dbReference type="GO" id="GO:0071203">
    <property type="term" value="C:WASH complex"/>
    <property type="evidence" value="ECO:0007669"/>
    <property type="project" value="InterPro"/>
</dbReference>
<dbReference type="GO" id="GO:0055037">
    <property type="term" value="C:recycling endosome"/>
    <property type="evidence" value="ECO:0007669"/>
    <property type="project" value="TreeGrafter"/>
</dbReference>
<dbReference type="GO" id="GO:0005769">
    <property type="term" value="C:early endosome"/>
    <property type="evidence" value="ECO:0007669"/>
    <property type="project" value="InterPro"/>
</dbReference>
<dbReference type="GO" id="GO:0005829">
    <property type="term" value="C:cytosol"/>
    <property type="evidence" value="ECO:0007669"/>
    <property type="project" value="GOC"/>
</dbReference>
<feature type="region of interest" description="Disordered" evidence="4">
    <location>
        <begin position="181"/>
        <end position="222"/>
    </location>
</feature>
<dbReference type="GO" id="GO:0042147">
    <property type="term" value="P:retrograde transport, endosome to Golgi"/>
    <property type="evidence" value="ECO:0007669"/>
    <property type="project" value="TreeGrafter"/>
</dbReference>